<dbReference type="EMBL" id="BMAW01000734">
    <property type="protein sequence ID" value="GFS70451.1"/>
    <property type="molecule type" value="Genomic_DNA"/>
</dbReference>
<keyword evidence="1" id="KW-1133">Transmembrane helix</keyword>
<keyword evidence="1" id="KW-0472">Membrane</keyword>
<evidence type="ECO:0000313" key="2">
    <source>
        <dbReference type="EMBL" id="GFS70451.1"/>
    </source>
</evidence>
<name>A0A8X6SZ22_NEPPI</name>
<feature type="transmembrane region" description="Helical" evidence="1">
    <location>
        <begin position="6"/>
        <end position="26"/>
    </location>
</feature>
<dbReference type="Proteomes" id="UP000887013">
    <property type="component" value="Unassembled WGS sequence"/>
</dbReference>
<accession>A0A8X6SZ22</accession>
<reference evidence="2" key="1">
    <citation type="submission" date="2020-08" db="EMBL/GenBank/DDBJ databases">
        <title>Multicomponent nature underlies the extraordinary mechanical properties of spider dragline silk.</title>
        <authorList>
            <person name="Kono N."/>
            <person name="Nakamura H."/>
            <person name="Mori M."/>
            <person name="Yoshida Y."/>
            <person name="Ohtoshi R."/>
            <person name="Malay A.D."/>
            <person name="Moran D.A.P."/>
            <person name="Tomita M."/>
            <person name="Numata K."/>
            <person name="Arakawa K."/>
        </authorList>
    </citation>
    <scope>NUCLEOTIDE SEQUENCE</scope>
</reference>
<gene>
    <name evidence="2" type="ORF">NPIL_421271</name>
</gene>
<evidence type="ECO:0000256" key="1">
    <source>
        <dbReference type="SAM" id="Phobius"/>
    </source>
</evidence>
<proteinExistence type="predicted"/>
<sequence length="91" mass="10352">MPLYITFNFIVNIVLMVVIIFCADLAQRRAEDIRISLLADEAASKGRLIKILEDQKFLKLTGWGIFTIRKSLLLSAAAWFFTYVSILVQSV</sequence>
<evidence type="ECO:0000313" key="3">
    <source>
        <dbReference type="Proteomes" id="UP000887013"/>
    </source>
</evidence>
<comment type="caution">
    <text evidence="2">The sequence shown here is derived from an EMBL/GenBank/DDBJ whole genome shotgun (WGS) entry which is preliminary data.</text>
</comment>
<feature type="transmembrane region" description="Helical" evidence="1">
    <location>
        <begin position="72"/>
        <end position="90"/>
    </location>
</feature>
<keyword evidence="1" id="KW-0812">Transmembrane</keyword>
<organism evidence="2 3">
    <name type="scientific">Nephila pilipes</name>
    <name type="common">Giant wood spider</name>
    <name type="synonym">Nephila maculata</name>
    <dbReference type="NCBI Taxonomy" id="299642"/>
    <lineage>
        <taxon>Eukaryota</taxon>
        <taxon>Metazoa</taxon>
        <taxon>Ecdysozoa</taxon>
        <taxon>Arthropoda</taxon>
        <taxon>Chelicerata</taxon>
        <taxon>Arachnida</taxon>
        <taxon>Araneae</taxon>
        <taxon>Araneomorphae</taxon>
        <taxon>Entelegynae</taxon>
        <taxon>Araneoidea</taxon>
        <taxon>Nephilidae</taxon>
        <taxon>Nephila</taxon>
    </lineage>
</organism>
<dbReference type="AlphaFoldDB" id="A0A8X6SZ22"/>
<keyword evidence="3" id="KW-1185">Reference proteome</keyword>
<protein>
    <submittedName>
        <fullName evidence="2">Uncharacterized protein</fullName>
    </submittedName>
</protein>
<dbReference type="OrthoDB" id="6418194at2759"/>